<reference evidence="2 3" key="1">
    <citation type="journal article" date="2009" name="Stand. Genomic Sci.">
        <title>Complete genome sequence of Thermanaerovibrio acidaminovorans type strain (Su883).</title>
        <authorList>
            <person name="Chovatia M."/>
            <person name="Sikorski J."/>
            <person name="Schroder M."/>
            <person name="Lapidus A."/>
            <person name="Nolan M."/>
            <person name="Tice H."/>
            <person name="Glavina Del Rio T."/>
            <person name="Copeland A."/>
            <person name="Cheng J.F."/>
            <person name="Lucas S."/>
            <person name="Chen F."/>
            <person name="Bruce D."/>
            <person name="Goodwin L."/>
            <person name="Pitluck S."/>
            <person name="Ivanova N."/>
            <person name="Mavromatis K."/>
            <person name="Ovchinnikova G."/>
            <person name="Pati A."/>
            <person name="Chen A."/>
            <person name="Palaniappan K."/>
            <person name="Land M."/>
            <person name="Hauser L."/>
            <person name="Chang Y.J."/>
            <person name="Jeffries C.D."/>
            <person name="Chain P."/>
            <person name="Saunders E."/>
            <person name="Detter J.C."/>
            <person name="Brettin T."/>
            <person name="Rohde M."/>
            <person name="Goker M."/>
            <person name="Spring S."/>
            <person name="Bristow J."/>
            <person name="Markowitz V."/>
            <person name="Hugenholtz P."/>
            <person name="Kyrpides N.C."/>
            <person name="Klenk H.P."/>
            <person name="Eisen J.A."/>
        </authorList>
    </citation>
    <scope>NUCLEOTIDE SEQUENCE [LARGE SCALE GENOMIC DNA]</scope>
    <source>
        <strain evidence="3">ATCC 49978 / DSM 6589 / Su883</strain>
    </source>
</reference>
<dbReference type="HOGENOM" id="CLU_1330458_0_0_0"/>
<dbReference type="EnsemblBacteria" id="ACZ19433">
    <property type="protein sequence ID" value="ACZ19433"/>
    <property type="gene ID" value="Taci_1201"/>
</dbReference>
<evidence type="ECO:0000259" key="1">
    <source>
        <dbReference type="Pfam" id="PF10105"/>
    </source>
</evidence>
<dbReference type="KEGG" id="tai:Taci_1201"/>
<evidence type="ECO:0000313" key="2">
    <source>
        <dbReference type="EMBL" id="ACZ19433.1"/>
    </source>
</evidence>
<proteinExistence type="predicted"/>
<feature type="domain" description="DUF2344" evidence="1">
    <location>
        <begin position="7"/>
        <end position="124"/>
    </location>
</feature>
<dbReference type="InterPro" id="IPR018768">
    <property type="entry name" value="DUF2344"/>
</dbReference>
<evidence type="ECO:0000313" key="3">
    <source>
        <dbReference type="Proteomes" id="UP000002030"/>
    </source>
</evidence>
<dbReference type="AlphaFoldDB" id="D1B5Z2"/>
<dbReference type="RefSeq" id="WP_012869945.1">
    <property type="nucleotide sequence ID" value="NC_013522.1"/>
</dbReference>
<organism evidence="2 3">
    <name type="scientific">Thermanaerovibrio acidaminovorans (strain ATCC 49978 / DSM 6589 / Su883)</name>
    <name type="common">Selenomonas acidaminovorans</name>
    <dbReference type="NCBI Taxonomy" id="525903"/>
    <lineage>
        <taxon>Bacteria</taxon>
        <taxon>Thermotogati</taxon>
        <taxon>Synergistota</taxon>
        <taxon>Synergistia</taxon>
        <taxon>Synergistales</taxon>
        <taxon>Synergistaceae</taxon>
        <taxon>Thermanaerovibrio</taxon>
    </lineage>
</organism>
<dbReference type="Pfam" id="PF10105">
    <property type="entry name" value="DUF2344"/>
    <property type="match status" value="1"/>
</dbReference>
<dbReference type="EMBL" id="CP001818">
    <property type="protein sequence ID" value="ACZ19433.1"/>
    <property type="molecule type" value="Genomic_DNA"/>
</dbReference>
<name>D1B5Z2_THEAS</name>
<keyword evidence="3" id="KW-1185">Reference proteome</keyword>
<dbReference type="NCBIfam" id="TIGR03936">
    <property type="entry name" value="sam_1_link_chp"/>
    <property type="match status" value="1"/>
</dbReference>
<accession>D1B5Z2</accession>
<gene>
    <name evidence="2" type="ordered locus">Taci_1201</name>
</gene>
<sequence length="212" mass="22456">MGADFVRVRFAYSKRRGACFIPHAELPTLFARAMRRAGLTLELTQGFSPHPKITLGPPLPVGVVGLFEVAEARVSADTLGSFEGVGGHLPQGFGIGPHAPVEGPSPALSKLCSAGEYLIGLAGDGPLEAIPEALGAWDGAHLLRGLDVQGGMVRFFMLEPDSVGPSAVVKHLISMGVASAWSDLVFVRVRLGGWDESRGFLDLLPYDSPWEV</sequence>
<dbReference type="OrthoDB" id="9780488at2"/>
<dbReference type="Proteomes" id="UP000002030">
    <property type="component" value="Chromosome"/>
</dbReference>
<dbReference type="STRING" id="525903.Taci_1201"/>
<protein>
    <recommendedName>
        <fullName evidence="1">DUF2344 domain-containing protein</fullName>
    </recommendedName>
</protein>
<dbReference type="eggNOG" id="COG5011">
    <property type="taxonomic scope" value="Bacteria"/>
</dbReference>